<proteinExistence type="predicted"/>
<dbReference type="OrthoDB" id="2377301at2759"/>
<evidence type="ECO:0000313" key="2">
    <source>
        <dbReference type="EMBL" id="CAG8604675.1"/>
    </source>
</evidence>
<comment type="caution">
    <text evidence="2">The sequence shown here is derived from an EMBL/GenBank/DDBJ whole genome shotgun (WGS) entry which is preliminary data.</text>
</comment>
<organism evidence="2 3">
    <name type="scientific">Racocetra fulgida</name>
    <dbReference type="NCBI Taxonomy" id="60492"/>
    <lineage>
        <taxon>Eukaryota</taxon>
        <taxon>Fungi</taxon>
        <taxon>Fungi incertae sedis</taxon>
        <taxon>Mucoromycota</taxon>
        <taxon>Glomeromycotina</taxon>
        <taxon>Glomeromycetes</taxon>
        <taxon>Diversisporales</taxon>
        <taxon>Gigasporaceae</taxon>
        <taxon>Racocetra</taxon>
    </lineage>
</organism>
<sequence length="373" mass="43366">MESSNTVAQGIEYFFDNLDFATLESDKNFQPEEFNSEEDITDEECEKISQEDQPHGNTGRSPKITLSTETVDKAKSFIIAVRKYTRKNMDGKIIVTYEKHDSVFLPSHYSYRRLLVAYNLLNPNNLIKSHRTFQKIWKSDLELGKIAIRKPSKDMCDECTLFKRALKENNNNVDEDLDMQLLMHINDYRSIRDAYEDDIRTAKICDRSLFRVFSFDFVQDVELPHDPQQPEKWYYLSLLKAHQFGLVDEGIDTHWHAIYTEGKASKGANEVASIVHLFLTSAAGEAKKIQLWADNCGGLSEEKQVDLWDKIRPYCPIAFHDELCPKPQDNVLERVRNLKAVRAKEIQSRRITKRKQIDEYNAASNKSRKKDKK</sequence>
<evidence type="ECO:0000256" key="1">
    <source>
        <dbReference type="SAM" id="MobiDB-lite"/>
    </source>
</evidence>
<keyword evidence="3" id="KW-1185">Reference proteome</keyword>
<name>A0A9N9CMV8_9GLOM</name>
<protein>
    <submittedName>
        <fullName evidence="2">7479_t:CDS:1</fullName>
    </submittedName>
</protein>
<feature type="compositionally biased region" description="Polar residues" evidence="1">
    <location>
        <begin position="55"/>
        <end position="65"/>
    </location>
</feature>
<reference evidence="2" key="1">
    <citation type="submission" date="2021-06" db="EMBL/GenBank/DDBJ databases">
        <authorList>
            <person name="Kallberg Y."/>
            <person name="Tangrot J."/>
            <person name="Rosling A."/>
        </authorList>
    </citation>
    <scope>NUCLEOTIDE SEQUENCE</scope>
    <source>
        <strain evidence="2">IN212</strain>
    </source>
</reference>
<dbReference type="EMBL" id="CAJVPZ010009050">
    <property type="protein sequence ID" value="CAG8604675.1"/>
    <property type="molecule type" value="Genomic_DNA"/>
</dbReference>
<evidence type="ECO:0000313" key="3">
    <source>
        <dbReference type="Proteomes" id="UP000789396"/>
    </source>
</evidence>
<dbReference type="PANTHER" id="PTHR34415">
    <property type="entry name" value="INTEGRASE CATALYTIC DOMAIN-CONTAINING PROTEIN"/>
    <property type="match status" value="1"/>
</dbReference>
<accession>A0A9N9CMV8</accession>
<feature type="compositionally biased region" description="Acidic residues" evidence="1">
    <location>
        <begin position="34"/>
        <end position="45"/>
    </location>
</feature>
<dbReference type="PANTHER" id="PTHR34415:SF1">
    <property type="entry name" value="INTEGRASE CATALYTIC DOMAIN-CONTAINING PROTEIN"/>
    <property type="match status" value="1"/>
</dbReference>
<gene>
    <name evidence="2" type="ORF">RFULGI_LOCUS6738</name>
</gene>
<dbReference type="AlphaFoldDB" id="A0A9N9CMV8"/>
<dbReference type="Proteomes" id="UP000789396">
    <property type="component" value="Unassembled WGS sequence"/>
</dbReference>
<feature type="region of interest" description="Disordered" evidence="1">
    <location>
        <begin position="31"/>
        <end position="65"/>
    </location>
</feature>